<reference evidence="1 2" key="1">
    <citation type="journal article" date="2015" name="Stand. Genomic Sci.">
        <title>Genomic Encyclopedia of Bacterial and Archaeal Type Strains, Phase III: the genomes of soil and plant-associated and newly described type strains.</title>
        <authorList>
            <person name="Whitman W.B."/>
            <person name="Woyke T."/>
            <person name="Klenk H.P."/>
            <person name="Zhou Y."/>
            <person name="Lilburn T.G."/>
            <person name="Beck B.J."/>
            <person name="De Vos P."/>
            <person name="Vandamme P."/>
            <person name="Eisen J.A."/>
            <person name="Garrity G."/>
            <person name="Hugenholtz P."/>
            <person name="Kyrpides N.C."/>
        </authorList>
    </citation>
    <scope>NUCLEOTIDE SEQUENCE [LARGE SCALE GENOMIC DNA]</scope>
    <source>
        <strain evidence="1 2">CECT 7306</strain>
    </source>
</reference>
<sequence>MPLRADDVAAWVLKTRTPLDDLTDGWRNGDRADLRRCVHPTYRLDLVQPGDRCLLWLSGRQAPGVHAVGVVTEAPVDGDPDPAVHVRLHRLAEPLARADLLADPAVADAEVLRAPFGSNPSYLTPAQLRAVLERLAAADLRAAGWS</sequence>
<dbReference type="AlphaFoldDB" id="A0A3N1HTJ6"/>
<protein>
    <recommendedName>
        <fullName evidence="3">EVE domain-containing protein</fullName>
    </recommendedName>
</protein>
<accession>A0A3N1HTJ6</accession>
<dbReference type="SUPFAM" id="SSF88697">
    <property type="entry name" value="PUA domain-like"/>
    <property type="match status" value="1"/>
</dbReference>
<proteinExistence type="predicted"/>
<evidence type="ECO:0008006" key="3">
    <source>
        <dbReference type="Google" id="ProtNLM"/>
    </source>
</evidence>
<gene>
    <name evidence="1" type="ORF">EDC03_0396</name>
</gene>
<dbReference type="Proteomes" id="UP000276232">
    <property type="component" value="Unassembled WGS sequence"/>
</dbReference>
<keyword evidence="2" id="KW-1185">Reference proteome</keyword>
<dbReference type="InParanoid" id="A0A3N1HTJ6"/>
<organism evidence="1 2">
    <name type="scientific">Pseudokineococcus lusitanus</name>
    <dbReference type="NCBI Taxonomy" id="763993"/>
    <lineage>
        <taxon>Bacteria</taxon>
        <taxon>Bacillati</taxon>
        <taxon>Actinomycetota</taxon>
        <taxon>Actinomycetes</taxon>
        <taxon>Kineosporiales</taxon>
        <taxon>Kineosporiaceae</taxon>
        <taxon>Pseudokineococcus</taxon>
    </lineage>
</organism>
<comment type="caution">
    <text evidence="1">The sequence shown here is derived from an EMBL/GenBank/DDBJ whole genome shotgun (WGS) entry which is preliminary data.</text>
</comment>
<name>A0A3N1HTJ6_9ACTN</name>
<dbReference type="OrthoDB" id="4464348at2"/>
<evidence type="ECO:0000313" key="1">
    <source>
        <dbReference type="EMBL" id="ROP45789.1"/>
    </source>
</evidence>
<dbReference type="EMBL" id="RJKN01000001">
    <property type="protein sequence ID" value="ROP45789.1"/>
    <property type="molecule type" value="Genomic_DNA"/>
</dbReference>
<dbReference type="InterPro" id="IPR015947">
    <property type="entry name" value="PUA-like_sf"/>
</dbReference>
<evidence type="ECO:0000313" key="2">
    <source>
        <dbReference type="Proteomes" id="UP000276232"/>
    </source>
</evidence>
<dbReference type="RefSeq" id="WP_123378491.1">
    <property type="nucleotide sequence ID" value="NZ_RJKN01000001.1"/>
</dbReference>